<dbReference type="Pfam" id="PF00271">
    <property type="entry name" value="Helicase_C"/>
    <property type="match status" value="1"/>
</dbReference>
<gene>
    <name evidence="7" type="ordered locus">HRM2_45400</name>
</gene>
<dbReference type="GO" id="GO:0016787">
    <property type="term" value="F:hydrolase activity"/>
    <property type="evidence" value="ECO:0007669"/>
    <property type="project" value="UniProtKB-KW"/>
</dbReference>
<dbReference type="AlphaFoldDB" id="C0QG17"/>
<feature type="domain" description="Helicase ATP-binding" evidence="5">
    <location>
        <begin position="313"/>
        <end position="472"/>
    </location>
</feature>
<evidence type="ECO:0000313" key="8">
    <source>
        <dbReference type="Proteomes" id="UP000000442"/>
    </source>
</evidence>
<keyword evidence="8" id="KW-1185">Reference proteome</keyword>
<dbReference type="InterPro" id="IPR007527">
    <property type="entry name" value="Znf_SWIM"/>
</dbReference>
<dbReference type="InterPro" id="IPR049730">
    <property type="entry name" value="SNF2/RAD54-like_C"/>
</dbReference>
<dbReference type="Proteomes" id="UP000000442">
    <property type="component" value="Chromosome"/>
</dbReference>
<dbReference type="SMART" id="SM00490">
    <property type="entry name" value="HELICc"/>
    <property type="match status" value="1"/>
</dbReference>
<dbReference type="Pfam" id="PF00176">
    <property type="entry name" value="SNF2-rel_dom"/>
    <property type="match status" value="1"/>
</dbReference>
<keyword evidence="2" id="KW-0862">Zinc</keyword>
<dbReference type="InterPro" id="IPR001650">
    <property type="entry name" value="Helicase_C-like"/>
</dbReference>
<dbReference type="PANTHER" id="PTHR10799">
    <property type="entry name" value="SNF2/RAD54 HELICASE FAMILY"/>
    <property type="match status" value="1"/>
</dbReference>
<dbReference type="RefSeq" id="WP_015906310.1">
    <property type="nucleotide sequence ID" value="NC_012108.1"/>
</dbReference>
<dbReference type="CDD" id="cd18793">
    <property type="entry name" value="SF2_C_SNF"/>
    <property type="match status" value="1"/>
</dbReference>
<dbReference type="InterPro" id="IPR027417">
    <property type="entry name" value="P-loop_NTPase"/>
</dbReference>
<dbReference type="GO" id="GO:0005524">
    <property type="term" value="F:ATP binding"/>
    <property type="evidence" value="ECO:0007669"/>
    <property type="project" value="InterPro"/>
</dbReference>
<dbReference type="KEGG" id="dat:HRM2_45400"/>
<keyword evidence="2" id="KW-0479">Metal-binding</keyword>
<dbReference type="EMBL" id="CP001087">
    <property type="protein sequence ID" value="ACN17596.1"/>
    <property type="molecule type" value="Genomic_DNA"/>
</dbReference>
<dbReference type="GO" id="GO:0004386">
    <property type="term" value="F:helicase activity"/>
    <property type="evidence" value="ECO:0007669"/>
    <property type="project" value="UniProtKB-KW"/>
</dbReference>
<dbReference type="HOGENOM" id="CLU_016129_0_0_7"/>
<dbReference type="Pfam" id="PF04434">
    <property type="entry name" value="SWIM"/>
    <property type="match status" value="1"/>
</dbReference>
<dbReference type="PROSITE" id="PS51194">
    <property type="entry name" value="HELICASE_CTER"/>
    <property type="match status" value="1"/>
</dbReference>
<keyword evidence="1" id="KW-0378">Hydrolase</keyword>
<name>C0QG17_DESAH</name>
<dbReference type="InterPro" id="IPR038718">
    <property type="entry name" value="SNF2-like_sf"/>
</dbReference>
<keyword evidence="7" id="KW-0547">Nucleotide-binding</keyword>
<keyword evidence="2" id="KW-0863">Zinc-finger</keyword>
<evidence type="ECO:0000256" key="3">
    <source>
        <dbReference type="SAM" id="MobiDB-lite"/>
    </source>
</evidence>
<dbReference type="eggNOG" id="COG0553">
    <property type="taxonomic scope" value="Bacteria"/>
</dbReference>
<dbReference type="CDD" id="cd17919">
    <property type="entry name" value="DEXHc_Snf"/>
    <property type="match status" value="1"/>
</dbReference>
<dbReference type="Gene3D" id="3.40.50.300">
    <property type="entry name" value="P-loop containing nucleotide triphosphate hydrolases"/>
    <property type="match status" value="1"/>
</dbReference>
<feature type="domain" description="SWIM-type" evidence="4">
    <location>
        <begin position="154"/>
        <end position="192"/>
    </location>
</feature>
<evidence type="ECO:0000259" key="6">
    <source>
        <dbReference type="PROSITE" id="PS51194"/>
    </source>
</evidence>
<dbReference type="OrthoDB" id="18878at2"/>
<dbReference type="PROSITE" id="PS51192">
    <property type="entry name" value="HELICASE_ATP_BIND_1"/>
    <property type="match status" value="1"/>
</dbReference>
<keyword evidence="7" id="KW-0347">Helicase</keyword>
<feature type="region of interest" description="Disordered" evidence="3">
    <location>
        <begin position="787"/>
        <end position="826"/>
    </location>
</feature>
<reference evidence="7 8" key="1">
    <citation type="journal article" date="2009" name="Environ. Microbiol.">
        <title>Genome sequence of Desulfobacterium autotrophicum HRM2, a marine sulfate reducer oxidizing organic carbon completely to carbon dioxide.</title>
        <authorList>
            <person name="Strittmatter A.W."/>
            <person name="Liesegang H."/>
            <person name="Rabus R."/>
            <person name="Decker I."/>
            <person name="Amann J."/>
            <person name="Andres S."/>
            <person name="Henne A."/>
            <person name="Fricke W.F."/>
            <person name="Martinez-Arias R."/>
            <person name="Bartels D."/>
            <person name="Goesmann A."/>
            <person name="Krause L."/>
            <person name="Puehler A."/>
            <person name="Klenk H.P."/>
            <person name="Richter M."/>
            <person name="Schuler M."/>
            <person name="Gloeckner F.O."/>
            <person name="Meyerdierks A."/>
            <person name="Gottschalk G."/>
            <person name="Amann R."/>
        </authorList>
    </citation>
    <scope>NUCLEOTIDE SEQUENCE [LARGE SCALE GENOMIC DNA]</scope>
    <source>
        <strain evidence="8">ATCC 43914 / DSM 3382 / HRM2</strain>
    </source>
</reference>
<dbReference type="InterPro" id="IPR014001">
    <property type="entry name" value="Helicase_ATP-bd"/>
</dbReference>
<dbReference type="STRING" id="177437.HRM2_45400"/>
<evidence type="ECO:0000313" key="7">
    <source>
        <dbReference type="EMBL" id="ACN17596.1"/>
    </source>
</evidence>
<dbReference type="SMART" id="SM00487">
    <property type="entry name" value="DEXDc"/>
    <property type="match status" value="1"/>
</dbReference>
<evidence type="ECO:0000259" key="5">
    <source>
        <dbReference type="PROSITE" id="PS51192"/>
    </source>
</evidence>
<organism evidence="7 8">
    <name type="scientific">Desulforapulum autotrophicum (strain ATCC 43914 / DSM 3382 / VKM B-1955 / HRM2)</name>
    <name type="common">Desulfobacterium autotrophicum</name>
    <dbReference type="NCBI Taxonomy" id="177437"/>
    <lineage>
        <taxon>Bacteria</taxon>
        <taxon>Pseudomonadati</taxon>
        <taxon>Thermodesulfobacteriota</taxon>
        <taxon>Desulfobacteria</taxon>
        <taxon>Desulfobacterales</taxon>
        <taxon>Desulfobacteraceae</taxon>
        <taxon>Desulforapulum</taxon>
    </lineage>
</organism>
<evidence type="ECO:0000256" key="1">
    <source>
        <dbReference type="ARBA" id="ARBA00022801"/>
    </source>
</evidence>
<protein>
    <submittedName>
        <fullName evidence="7">Helicase, Snf2 family</fullName>
    </submittedName>
</protein>
<dbReference type="SUPFAM" id="SSF52540">
    <property type="entry name" value="P-loop containing nucleoside triphosphate hydrolases"/>
    <property type="match status" value="2"/>
</dbReference>
<dbReference type="GO" id="GO:0008270">
    <property type="term" value="F:zinc ion binding"/>
    <property type="evidence" value="ECO:0007669"/>
    <property type="project" value="UniProtKB-KW"/>
</dbReference>
<proteinExistence type="predicted"/>
<feature type="domain" description="SWIM-type" evidence="4">
    <location>
        <begin position="54"/>
        <end position="89"/>
    </location>
</feature>
<dbReference type="eggNOG" id="COG4715">
    <property type="taxonomic scope" value="Bacteria"/>
</dbReference>
<sequence>MAILSKAFIQNNIADTALIFQRGESIYHHGSYFLSRENSDGSFVYEVDGSYGNYTTQVAIKGEEVLTSCNCPYPGDGCKHVVAALLNARELLLKREKDKVTTPNDDDPYLSEDEIRQQALADRKKRAATEPFTVIQGDMFKGDHLVVNKNNREYCVTLHNPEQGIGHCTCPDYLTNGLGTCKHIQFLVSHLEKEPGFARQLSKERFPFADVYWNSQCNAPQLFSERLDHGDGGLKSLFEPFFDENGQFKPGEISEIMTLVKRVDGDKRVRIRETLLNRVDRYLQGKQLDELSLEAIPEPSLKAKLYPYQEEGVRFGVFKAGVLIGDEMGLGKTLQAIALGVLKREIFGFSKIVVVTLSSLKEQWKREIERFSSEKALVIEGSPLQRKAGYKNDDALFKITNYEAVLRDVTILSNFRPDIIILDEAQRIKNFSTKTADAVKRIPRRHAIVLTGTPLENKLEDVYSIVQFLDPDLLTPLWRFAADHFLLLKNKNNSIGGYRNLDLLKEKLKGVVIRRKKEEVLKDLPREVVNNYYIDLNDEQLGIHGGYARTLAPLLNKKYLTPMDIRRIQVLLLRMRMVCNSTYLIDRETHISPKLKELDNIIDELVVQNRRKMVIFSEWTTMTFLIAKHLSDMGIEFVELSGKVAVKKRQNLIDEFTNNPQCRVFLSTDAGGTGLNLQAADCVVNFELPWNPAKMNQRIGRVSRIGQASQCINVINLIAKNSIEERILAGIQLKTDLFKGVFDDDGPDQVAFSKEKRDEMLNRLRSMMGEPPEPDQEKYESVVPEEIPEDTPGYLNPEVLSRGETDEEALDEVGQRPTEEDTDGAAGVFKAQSPEKIETVLNSGMAFISGLMEMATGQKMETAQGQDKMITIDRQTGEVTMKFKFPGF</sequence>
<accession>C0QG17</accession>
<keyword evidence="7" id="KW-0067">ATP-binding</keyword>
<feature type="domain" description="Helicase C-terminal" evidence="6">
    <location>
        <begin position="597"/>
        <end position="746"/>
    </location>
</feature>
<evidence type="ECO:0000256" key="2">
    <source>
        <dbReference type="PROSITE-ProRule" id="PRU00325"/>
    </source>
</evidence>
<dbReference type="Gene3D" id="3.40.50.10810">
    <property type="entry name" value="Tandem AAA-ATPase domain"/>
    <property type="match status" value="1"/>
</dbReference>
<dbReference type="InterPro" id="IPR000330">
    <property type="entry name" value="SNF2_N"/>
</dbReference>
<evidence type="ECO:0000259" key="4">
    <source>
        <dbReference type="PROSITE" id="PS50966"/>
    </source>
</evidence>
<dbReference type="PROSITE" id="PS50966">
    <property type="entry name" value="ZF_SWIM"/>
    <property type="match status" value="2"/>
</dbReference>